<organism evidence="3 4">
    <name type="scientific">Arabidopsis thaliana</name>
    <name type="common">Mouse-ear cress</name>
    <dbReference type="NCBI Taxonomy" id="3702"/>
    <lineage>
        <taxon>Eukaryota</taxon>
        <taxon>Viridiplantae</taxon>
        <taxon>Streptophyta</taxon>
        <taxon>Embryophyta</taxon>
        <taxon>Tracheophyta</taxon>
        <taxon>Spermatophyta</taxon>
        <taxon>Magnoliopsida</taxon>
        <taxon>eudicotyledons</taxon>
        <taxon>Gunneridae</taxon>
        <taxon>Pentapetalae</taxon>
        <taxon>rosids</taxon>
        <taxon>malvids</taxon>
        <taxon>Brassicales</taxon>
        <taxon>Brassicaceae</taxon>
        <taxon>Camelineae</taxon>
        <taxon>Arabidopsis</taxon>
    </lineage>
</organism>
<dbReference type="SUPFAM" id="SSF81383">
    <property type="entry name" value="F-box domain"/>
    <property type="match status" value="1"/>
</dbReference>
<reference evidence="4" key="2">
    <citation type="journal article" date="2017" name="Plant J.">
        <title>Araport11: a complete reannotation of the Arabidopsis thaliana reference genome.</title>
        <authorList>
            <person name="Cheng C.Y."/>
            <person name="Krishnakumar V."/>
            <person name="Chan A.P."/>
            <person name="Thibaud-Nissen F."/>
            <person name="Schobel S."/>
            <person name="Town C.D."/>
        </authorList>
    </citation>
    <scope>GENOME REANNOTATION</scope>
    <source>
        <strain evidence="4">cv. Columbia</strain>
    </source>
</reference>
<dbReference type="PANTHER" id="PTHR31960">
    <property type="entry name" value="F-BOX PROTEIN PP2-A15"/>
    <property type="match status" value="1"/>
</dbReference>
<sequence>MGVAHSDLHNDLSSSSCFGDRNILKPGLGDLPEACVAIIVENLDPVEICRFSKLNRAFRGASWADCVWESKLPQNYRDVLEKILGGFPENLQKRHLYAFLSRINSFDDATKKVWIDKRTSGVCLSISAKGLSITGIDDRRYWSHIPTDESRFELFGDLSLLPCVRLLCTIRYLSCSYQSLDTCYGLTFIGACRFSSVAYLQQIWWFEVDGEIDFPFPVGTYSIFFRLQLGRSGKWFGRRVCNTEQVHGWDIKPVRFQLWTEDGQYSSSQCMLTERGNWIHYHAGDVVVRESNRSSTKIKFSMTQIDCTHTKGGLSLDSVVVYPSSCKDQLKRF</sequence>
<accession>A0A1P8ATV4</accession>
<reference evidence="3 4" key="1">
    <citation type="journal article" date="2000" name="Nature">
        <title>Sequence and analysis of chromosome 1 of the plant Arabidopsis thaliana.</title>
        <authorList>
            <person name="Theologis A."/>
            <person name="Ecker J.R."/>
            <person name="Palm C.J."/>
            <person name="Federspiel N.A."/>
            <person name="Kaul S."/>
            <person name="White O."/>
            <person name="Alonso J."/>
            <person name="Altafi H."/>
            <person name="Araujo R."/>
            <person name="Bowman C.L."/>
            <person name="Brooks S.Y."/>
            <person name="Buehler E."/>
            <person name="Chan A."/>
            <person name="Chao Q."/>
            <person name="Chen H."/>
            <person name="Cheuk R.F."/>
            <person name="Chin C.W."/>
            <person name="Chung M.K."/>
            <person name="Conn L."/>
            <person name="Conway A.B."/>
            <person name="Conway A.R."/>
            <person name="Creasy T.H."/>
            <person name="Dewar K."/>
            <person name="Dunn P."/>
            <person name="Etgu P."/>
            <person name="Feldblyum T.V."/>
            <person name="Feng J."/>
            <person name="Fong B."/>
            <person name="Fujii C.Y."/>
            <person name="Gill J.E."/>
            <person name="Goldsmith A.D."/>
            <person name="Haas B."/>
            <person name="Hansen N.F."/>
            <person name="Hughes B."/>
            <person name="Huizar L."/>
            <person name="Hunter J.L."/>
            <person name="Jenkins J."/>
            <person name="Johnson-Hopson C."/>
            <person name="Khan S."/>
            <person name="Khaykin E."/>
            <person name="Kim C.J."/>
            <person name="Koo H.L."/>
            <person name="Kremenetskaia I."/>
            <person name="Kurtz D.B."/>
            <person name="Kwan A."/>
            <person name="Lam B."/>
            <person name="Langin-Hooper S."/>
            <person name="Lee A."/>
            <person name="Lee J.M."/>
            <person name="Lenz C.A."/>
            <person name="Li J.H."/>
            <person name="Li Y."/>
            <person name="Lin X."/>
            <person name="Liu S.X."/>
            <person name="Liu Z.A."/>
            <person name="Luros J.S."/>
            <person name="Maiti R."/>
            <person name="Marziali A."/>
            <person name="Militscher J."/>
            <person name="Miranda M."/>
            <person name="Nguyen M."/>
            <person name="Nierman W.C."/>
            <person name="Osborne B.I."/>
            <person name="Pai G."/>
            <person name="Peterson J."/>
            <person name="Pham P.K."/>
            <person name="Rizzo M."/>
            <person name="Rooney T."/>
            <person name="Rowley D."/>
            <person name="Sakano H."/>
            <person name="Salzberg S.L."/>
            <person name="Schwartz J.R."/>
            <person name="Shinn P."/>
            <person name="Southwick A.M."/>
            <person name="Sun H."/>
            <person name="Tallon L.J."/>
            <person name="Tambunga G."/>
            <person name="Toriumi M.J."/>
            <person name="Town C.D."/>
            <person name="Utterback T."/>
            <person name="Van Aken S."/>
            <person name="Vaysberg M."/>
            <person name="Vysotskaia V.S."/>
            <person name="Walker M."/>
            <person name="Wu D."/>
            <person name="Yu G."/>
            <person name="Fraser C.M."/>
            <person name="Venter J.C."/>
            <person name="Davis R.W."/>
        </authorList>
    </citation>
    <scope>NUCLEOTIDE SEQUENCE [LARGE SCALE GENOMIC DNA]</scope>
    <source>
        <strain evidence="4">cv. Columbia</strain>
    </source>
</reference>
<gene>
    <name evidence="3 5" type="primary">PP2-A12</name>
    <name evidence="3" type="synonym">AtPP2-A12</name>
    <name evidence="3" type="synonym">phloem protein 2-A12</name>
    <name evidence="2 3" type="ordered locus">At1g12710</name>
    <name evidence="3" type="ORF">T12C24.23</name>
    <name evidence="3" type="ORF">T12C24_23</name>
</gene>
<dbReference type="CDD" id="cd22162">
    <property type="entry name" value="F-box_AtSKIP3-like"/>
    <property type="match status" value="1"/>
</dbReference>
<evidence type="ECO:0000313" key="3">
    <source>
        <dbReference type="EMBL" id="ANM60060.1"/>
    </source>
</evidence>
<evidence type="ECO:0000313" key="2">
    <source>
        <dbReference type="Araport" id="AT1G12710"/>
    </source>
</evidence>
<dbReference type="SMART" id="SM00256">
    <property type="entry name" value="FBOX"/>
    <property type="match status" value="1"/>
</dbReference>
<dbReference type="InterPro" id="IPR001810">
    <property type="entry name" value="F-box_dom"/>
</dbReference>
<evidence type="ECO:0000259" key="1">
    <source>
        <dbReference type="SMART" id="SM00256"/>
    </source>
</evidence>
<proteinExistence type="predicted"/>
<dbReference type="InterPro" id="IPR036047">
    <property type="entry name" value="F-box-like_dom_sf"/>
</dbReference>
<dbReference type="PANTHER" id="PTHR31960:SF22">
    <property type="entry name" value="F-BOX PROTEIN PP2-A12"/>
    <property type="match status" value="1"/>
</dbReference>
<dbReference type="RefSeq" id="NP_001322372.1">
    <property type="nucleotide sequence ID" value="NM_001332044.1"/>
</dbReference>
<name>A0A1P8ATV4_ARATH</name>
<dbReference type="TAIR" id="AT1G12710">
    <property type="gene designation" value="PP2-A12"/>
</dbReference>
<feature type="domain" description="F-box" evidence="1">
    <location>
        <begin position="31"/>
        <end position="71"/>
    </location>
</feature>
<dbReference type="Araport" id="AT1G12710"/>
<dbReference type="EMBL" id="CP002684">
    <property type="protein sequence ID" value="ANM60060.1"/>
    <property type="molecule type" value="Genomic_DNA"/>
</dbReference>
<keyword evidence="4" id="KW-1185">Reference proteome</keyword>
<dbReference type="Proteomes" id="UP000006548">
    <property type="component" value="Chromosome 1"/>
</dbReference>
<evidence type="ECO:0000313" key="5">
    <source>
        <dbReference type="TAIR" id="AT1G12710"/>
    </source>
</evidence>
<dbReference type="InterPro" id="IPR025886">
    <property type="entry name" value="PP2-like"/>
</dbReference>
<dbReference type="Pfam" id="PF14299">
    <property type="entry name" value="PP2"/>
    <property type="match status" value="2"/>
</dbReference>
<dbReference type="ExpressionAtlas" id="A0A1P8ATV4">
    <property type="expression patterns" value="baseline and differential"/>
</dbReference>
<dbReference type="GeneID" id="837826"/>
<protein>
    <submittedName>
        <fullName evidence="3">Phloem protein 2-A12</fullName>
    </submittedName>
</protein>
<dbReference type="AlphaFoldDB" id="A0A1P8ATV4"/>
<dbReference type="Pfam" id="PF00646">
    <property type="entry name" value="F-box"/>
    <property type="match status" value="1"/>
</dbReference>
<evidence type="ECO:0000313" key="4">
    <source>
        <dbReference type="Proteomes" id="UP000006548"/>
    </source>
</evidence>